<sequence>MTKAKTLLLILFSLSTISLLAQQSEIREVSSFKELSLSTAGKVHLTQGSTQKVELKGSKDVLDNTETEVRGGRLIIKRKNSSWFGGSNGDLEILITMTQVEELNVSSSGKIYGENMIKTDDLEVSVSGSGSVELNTMANDLDLSISGSGKILLEGTAKDVDISISGSGSLKAEELKSDSYKIKISGSGSCKVYAEKSIDASISGSGSVYYKGNPENVNSRSSGSGRIRKI</sequence>
<evidence type="ECO:0000256" key="1">
    <source>
        <dbReference type="SAM" id="SignalP"/>
    </source>
</evidence>
<feature type="signal peptide" evidence="1">
    <location>
        <begin position="1"/>
        <end position="21"/>
    </location>
</feature>
<organism evidence="3 4">
    <name type="scientific">Fulvivirga marina</name>
    <dbReference type="NCBI Taxonomy" id="2494733"/>
    <lineage>
        <taxon>Bacteria</taxon>
        <taxon>Pseudomonadati</taxon>
        <taxon>Bacteroidota</taxon>
        <taxon>Cytophagia</taxon>
        <taxon>Cytophagales</taxon>
        <taxon>Fulvivirgaceae</taxon>
        <taxon>Fulvivirga</taxon>
    </lineage>
</organism>
<comment type="caution">
    <text evidence="3">The sequence shown here is derived from an EMBL/GenBank/DDBJ whole genome shotgun (WGS) entry which is preliminary data.</text>
</comment>
<evidence type="ECO:0000259" key="2">
    <source>
        <dbReference type="Pfam" id="PF10988"/>
    </source>
</evidence>
<keyword evidence="1" id="KW-0732">Signal</keyword>
<dbReference type="PANTHER" id="PTHR39200:SF1">
    <property type="entry name" value="AUTO-TRANSPORTER ADHESIN HEAD GIN DOMAIN-CONTAINING PROTEIN-RELATED"/>
    <property type="match status" value="1"/>
</dbReference>
<keyword evidence="4" id="KW-1185">Reference proteome</keyword>
<protein>
    <submittedName>
        <fullName evidence="3">DUF2807 domain-containing protein</fullName>
    </submittedName>
</protein>
<feature type="domain" description="Putative auto-transporter adhesin head GIN" evidence="2">
    <location>
        <begin position="32"/>
        <end position="214"/>
    </location>
</feature>
<dbReference type="InterPro" id="IPR021255">
    <property type="entry name" value="DUF2807"/>
</dbReference>
<gene>
    <name evidence="3" type="ORF">JMN32_12900</name>
</gene>
<dbReference type="Pfam" id="PF10988">
    <property type="entry name" value="DUF2807"/>
    <property type="match status" value="1"/>
</dbReference>
<dbReference type="Proteomes" id="UP000614216">
    <property type="component" value="Unassembled WGS sequence"/>
</dbReference>
<accession>A0A937KEI5</accession>
<proteinExistence type="predicted"/>
<dbReference type="PANTHER" id="PTHR39200">
    <property type="entry name" value="HYPOTHETICAL EXPORTED PROTEIN"/>
    <property type="match status" value="1"/>
</dbReference>
<feature type="chain" id="PRO_5037971228" evidence="1">
    <location>
        <begin position="22"/>
        <end position="230"/>
    </location>
</feature>
<dbReference type="EMBL" id="JAEUGD010000042">
    <property type="protein sequence ID" value="MBL6447213.1"/>
    <property type="molecule type" value="Genomic_DNA"/>
</dbReference>
<evidence type="ECO:0000313" key="4">
    <source>
        <dbReference type="Proteomes" id="UP000614216"/>
    </source>
</evidence>
<name>A0A937KEI5_9BACT</name>
<reference evidence="3" key="1">
    <citation type="submission" date="2021-01" db="EMBL/GenBank/DDBJ databases">
        <title>Fulvivirga kasyanovii gen. nov., sp nov., a novel member of the phylum Bacteroidetes isolated from seawater in a mussel farm.</title>
        <authorList>
            <person name="Zhao L.-H."/>
            <person name="Wang Z.-J."/>
        </authorList>
    </citation>
    <scope>NUCLEOTIDE SEQUENCE</scope>
    <source>
        <strain evidence="3">29W222</strain>
    </source>
</reference>
<dbReference type="Gene3D" id="2.160.20.120">
    <property type="match status" value="1"/>
</dbReference>
<evidence type="ECO:0000313" key="3">
    <source>
        <dbReference type="EMBL" id="MBL6447213.1"/>
    </source>
</evidence>
<dbReference type="RefSeq" id="WP_202856734.1">
    <property type="nucleotide sequence ID" value="NZ_JAEUGD010000042.1"/>
</dbReference>
<dbReference type="AlphaFoldDB" id="A0A937KEI5"/>